<evidence type="ECO:0000256" key="7">
    <source>
        <dbReference type="ARBA" id="ARBA00022958"/>
    </source>
</evidence>
<keyword evidence="6" id="KW-0631">Potassium channel</keyword>
<evidence type="ECO:0008006" key="16">
    <source>
        <dbReference type="Google" id="ProtNLM"/>
    </source>
</evidence>
<evidence type="ECO:0000256" key="6">
    <source>
        <dbReference type="ARBA" id="ARBA00022826"/>
    </source>
</evidence>
<gene>
    <name evidence="14" type="ORF">BSQ50_05220</name>
</gene>
<dbReference type="InterPro" id="IPR010617">
    <property type="entry name" value="TMEM175-like"/>
</dbReference>
<keyword evidence="8 13" id="KW-1133">Transmembrane helix</keyword>
<evidence type="ECO:0000256" key="5">
    <source>
        <dbReference type="ARBA" id="ARBA00022692"/>
    </source>
</evidence>
<keyword evidence="10 13" id="KW-0472">Membrane</keyword>
<comment type="subcellular location">
    <subcellularLocation>
        <location evidence="1">Membrane</location>
        <topology evidence="1">Multi-pass membrane protein</topology>
    </subcellularLocation>
</comment>
<evidence type="ECO:0000256" key="3">
    <source>
        <dbReference type="ARBA" id="ARBA00022448"/>
    </source>
</evidence>
<evidence type="ECO:0000256" key="2">
    <source>
        <dbReference type="ARBA" id="ARBA00006920"/>
    </source>
</evidence>
<keyword evidence="15" id="KW-1185">Reference proteome</keyword>
<feature type="transmembrane region" description="Helical" evidence="13">
    <location>
        <begin position="150"/>
        <end position="180"/>
    </location>
</feature>
<dbReference type="GO" id="GO:0005267">
    <property type="term" value="F:potassium channel activity"/>
    <property type="evidence" value="ECO:0007669"/>
    <property type="project" value="UniProtKB-KW"/>
</dbReference>
<dbReference type="PANTHER" id="PTHR31462:SF5">
    <property type="entry name" value="ENDOSOMAL_LYSOSOMAL PROTON CHANNEL TMEM175"/>
    <property type="match status" value="1"/>
</dbReference>
<organism evidence="14 15">
    <name type="scientific">Liquorilactobacillus nagelii</name>
    <dbReference type="NCBI Taxonomy" id="82688"/>
    <lineage>
        <taxon>Bacteria</taxon>
        <taxon>Bacillati</taxon>
        <taxon>Bacillota</taxon>
        <taxon>Bacilli</taxon>
        <taxon>Lactobacillales</taxon>
        <taxon>Lactobacillaceae</taxon>
        <taxon>Liquorilactobacillus</taxon>
    </lineage>
</organism>
<comment type="similarity">
    <text evidence="2">Belongs to the TMEM175 family.</text>
</comment>
<keyword evidence="3" id="KW-0813">Transport</keyword>
<evidence type="ECO:0000256" key="9">
    <source>
        <dbReference type="ARBA" id="ARBA00023065"/>
    </source>
</evidence>
<evidence type="ECO:0000256" key="10">
    <source>
        <dbReference type="ARBA" id="ARBA00023136"/>
    </source>
</evidence>
<dbReference type="RefSeq" id="WP_148126631.1">
    <property type="nucleotide sequence ID" value="NZ_CP018180.1"/>
</dbReference>
<name>A0A3Q8D0C2_9LACO</name>
<feature type="transmembrane region" description="Helical" evidence="13">
    <location>
        <begin position="40"/>
        <end position="60"/>
    </location>
</feature>
<evidence type="ECO:0000256" key="12">
    <source>
        <dbReference type="ARBA" id="ARBA00034430"/>
    </source>
</evidence>
<feature type="transmembrane region" description="Helical" evidence="13">
    <location>
        <begin position="110"/>
        <end position="129"/>
    </location>
</feature>
<keyword evidence="9" id="KW-0406">Ion transport</keyword>
<evidence type="ECO:0000313" key="15">
    <source>
        <dbReference type="Proteomes" id="UP000324497"/>
    </source>
</evidence>
<dbReference type="Pfam" id="PF06736">
    <property type="entry name" value="TMEM175"/>
    <property type="match status" value="1"/>
</dbReference>
<dbReference type="KEGG" id="lng:BSQ50_05220"/>
<dbReference type="Proteomes" id="UP000324497">
    <property type="component" value="Chromosome"/>
</dbReference>
<keyword evidence="5 13" id="KW-0812">Transmembrane</keyword>
<feature type="transmembrane region" description="Helical" evidence="13">
    <location>
        <begin position="12"/>
        <end position="28"/>
    </location>
</feature>
<dbReference type="AlphaFoldDB" id="A0A3Q8D0C2"/>
<evidence type="ECO:0000256" key="11">
    <source>
        <dbReference type="ARBA" id="ARBA00023303"/>
    </source>
</evidence>
<reference evidence="14 15" key="1">
    <citation type="submission" date="2016-11" db="EMBL/GenBank/DDBJ databases">
        <title>Interaction between Lactobacillus species and yeast in water kefir.</title>
        <authorList>
            <person name="Behr J."/>
            <person name="Xu D."/>
            <person name="Vogel R.F."/>
        </authorList>
    </citation>
    <scope>NUCLEOTIDE SEQUENCE [LARGE SCALE GENOMIC DNA]</scope>
    <source>
        <strain evidence="14 15">TMW 1.1827</strain>
    </source>
</reference>
<evidence type="ECO:0000313" key="14">
    <source>
        <dbReference type="EMBL" id="AUJ32011.1"/>
    </source>
</evidence>
<sequence length="190" mass="21506">MSKNRLEAFSDGVFAILITIMVLELKTPETADWTEIIKPAFFATLSAYVLSFLFIASFWISHHTIITPVKSINQKLLWTNNLLLLAVSLLPLVTAWHGRFPNAVAPSVCYLLIYVLSVLGLYLLGQVALSHVATNQQQFCQQTNKIRLHLVVFGLLALLLTFFIPQISSLAIFAILIYWLTNSWQRKKTK</sequence>
<dbReference type="GO" id="GO:0015252">
    <property type="term" value="F:proton channel activity"/>
    <property type="evidence" value="ECO:0007669"/>
    <property type="project" value="InterPro"/>
</dbReference>
<dbReference type="PANTHER" id="PTHR31462">
    <property type="entry name" value="ENDOSOMAL/LYSOSOMAL POTASSIUM CHANNEL TMEM175"/>
    <property type="match status" value="1"/>
</dbReference>
<dbReference type="GO" id="GO:0016020">
    <property type="term" value="C:membrane"/>
    <property type="evidence" value="ECO:0007669"/>
    <property type="project" value="UniProtKB-SubCell"/>
</dbReference>
<evidence type="ECO:0000256" key="1">
    <source>
        <dbReference type="ARBA" id="ARBA00004141"/>
    </source>
</evidence>
<keyword evidence="4" id="KW-0633">Potassium transport</keyword>
<accession>A0A3Q8D0C2</accession>
<dbReference type="EMBL" id="CP018180">
    <property type="protein sequence ID" value="AUJ32011.1"/>
    <property type="molecule type" value="Genomic_DNA"/>
</dbReference>
<evidence type="ECO:0000256" key="4">
    <source>
        <dbReference type="ARBA" id="ARBA00022538"/>
    </source>
</evidence>
<protein>
    <recommendedName>
        <fullName evidence="16">DUF1211 domain-containing membrane protein</fullName>
    </recommendedName>
</protein>
<comment type="catalytic activity">
    <reaction evidence="12">
        <text>K(+)(in) = K(+)(out)</text>
        <dbReference type="Rhea" id="RHEA:29463"/>
        <dbReference type="ChEBI" id="CHEBI:29103"/>
    </reaction>
</comment>
<proteinExistence type="inferred from homology"/>
<feature type="transmembrane region" description="Helical" evidence="13">
    <location>
        <begin position="81"/>
        <end position="98"/>
    </location>
</feature>
<keyword evidence="11" id="KW-0407">Ion channel</keyword>
<evidence type="ECO:0000256" key="8">
    <source>
        <dbReference type="ARBA" id="ARBA00022989"/>
    </source>
</evidence>
<evidence type="ECO:0000256" key="13">
    <source>
        <dbReference type="SAM" id="Phobius"/>
    </source>
</evidence>
<keyword evidence="7" id="KW-0630">Potassium</keyword>